<dbReference type="InterPro" id="IPR026906">
    <property type="entry name" value="LRR_5"/>
</dbReference>
<evidence type="ECO:0000313" key="2">
    <source>
        <dbReference type="Proteomes" id="UP001165122"/>
    </source>
</evidence>
<dbReference type="InterPro" id="IPR032675">
    <property type="entry name" value="LRR_dom_sf"/>
</dbReference>
<evidence type="ECO:0000313" key="1">
    <source>
        <dbReference type="EMBL" id="GMH79163.1"/>
    </source>
</evidence>
<sequence length="205" mass="23006">MPLSSDFLDTDDFRRLLVQFVPLDALTTLRYVCKEYTIVVNEFIRSLIKRGTMIAHDGRDTEFVVQSQEWRRKLAKQVLFLQNITQIGDRAFKYARNLTTVEIPEGVTSIGRAAFFGCSSLTKVTFPTTLTLISFGAFAECSSLQNVDLLHTNLQKIDGYAFGGCSELKSVKLPTPLEAFGDCIFHKCMKLALTSFVTKITLGLK</sequence>
<dbReference type="PANTHER" id="PTHR45661:SF3">
    <property type="entry name" value="IG-LIKE DOMAIN-CONTAINING PROTEIN"/>
    <property type="match status" value="1"/>
</dbReference>
<organism evidence="1 2">
    <name type="scientific">Triparma laevis f. longispina</name>
    <dbReference type="NCBI Taxonomy" id="1714387"/>
    <lineage>
        <taxon>Eukaryota</taxon>
        <taxon>Sar</taxon>
        <taxon>Stramenopiles</taxon>
        <taxon>Ochrophyta</taxon>
        <taxon>Bolidophyceae</taxon>
        <taxon>Parmales</taxon>
        <taxon>Triparmaceae</taxon>
        <taxon>Triparma</taxon>
    </lineage>
</organism>
<comment type="caution">
    <text evidence="1">The sequence shown here is derived from an EMBL/GenBank/DDBJ whole genome shotgun (WGS) entry which is preliminary data.</text>
</comment>
<dbReference type="Gene3D" id="3.80.10.10">
    <property type="entry name" value="Ribonuclease Inhibitor"/>
    <property type="match status" value="1"/>
</dbReference>
<dbReference type="PANTHER" id="PTHR45661">
    <property type="entry name" value="SURFACE ANTIGEN"/>
    <property type="match status" value="1"/>
</dbReference>
<reference evidence="2" key="1">
    <citation type="journal article" date="2023" name="Commun. Biol.">
        <title>Genome analysis of Parmales, the sister group of diatoms, reveals the evolutionary specialization of diatoms from phago-mixotrophs to photoautotrophs.</title>
        <authorList>
            <person name="Ban H."/>
            <person name="Sato S."/>
            <person name="Yoshikawa S."/>
            <person name="Yamada K."/>
            <person name="Nakamura Y."/>
            <person name="Ichinomiya M."/>
            <person name="Sato N."/>
            <person name="Blanc-Mathieu R."/>
            <person name="Endo H."/>
            <person name="Kuwata A."/>
            <person name="Ogata H."/>
        </authorList>
    </citation>
    <scope>NUCLEOTIDE SEQUENCE [LARGE SCALE GENOMIC DNA]</scope>
    <source>
        <strain evidence="2">NIES 3700</strain>
    </source>
</reference>
<protein>
    <submittedName>
        <fullName evidence="1">Uncharacterized protein</fullName>
    </submittedName>
</protein>
<name>A0A9W7B252_9STRA</name>
<proteinExistence type="predicted"/>
<dbReference type="SUPFAM" id="SSF52058">
    <property type="entry name" value="L domain-like"/>
    <property type="match status" value="1"/>
</dbReference>
<dbReference type="AlphaFoldDB" id="A0A9W7B252"/>
<dbReference type="Proteomes" id="UP001165122">
    <property type="component" value="Unassembled WGS sequence"/>
</dbReference>
<gene>
    <name evidence="1" type="ORF">TrLO_g13588</name>
</gene>
<accession>A0A9W7B252</accession>
<keyword evidence="2" id="KW-1185">Reference proteome</keyword>
<dbReference type="InterPro" id="IPR053139">
    <property type="entry name" value="Surface_bspA-like"/>
</dbReference>
<dbReference type="Pfam" id="PF13306">
    <property type="entry name" value="LRR_5"/>
    <property type="match status" value="1"/>
</dbReference>
<dbReference type="EMBL" id="BRXW01000913">
    <property type="protein sequence ID" value="GMH79163.1"/>
    <property type="molecule type" value="Genomic_DNA"/>
</dbReference>
<dbReference type="OrthoDB" id="10264456at2759"/>